<dbReference type="RefSeq" id="WP_138282329.1">
    <property type="nucleotide sequence ID" value="NZ_BMGE01000003.1"/>
</dbReference>
<organism evidence="4 5">
    <name type="scientific">Dyadobacter sediminis</name>
    <dbReference type="NCBI Taxonomy" id="1493691"/>
    <lineage>
        <taxon>Bacteria</taxon>
        <taxon>Pseudomonadati</taxon>
        <taxon>Bacteroidota</taxon>
        <taxon>Cytophagia</taxon>
        <taxon>Cytophagales</taxon>
        <taxon>Spirosomataceae</taxon>
        <taxon>Dyadobacter</taxon>
    </lineage>
</organism>
<keyword evidence="5" id="KW-1185">Reference proteome</keyword>
<keyword evidence="1" id="KW-0843">Virulence</keyword>
<gene>
    <name evidence="4" type="ORF">FEM55_15885</name>
</gene>
<name>A0A5R9KBL7_9BACT</name>
<evidence type="ECO:0000259" key="3">
    <source>
        <dbReference type="Pfam" id="PF06597"/>
    </source>
</evidence>
<accession>A0A5R9KBL7</accession>
<reference evidence="4 5" key="1">
    <citation type="submission" date="2019-05" db="EMBL/GenBank/DDBJ databases">
        <authorList>
            <person name="Qu J.-H."/>
        </authorList>
    </citation>
    <scope>NUCLEOTIDE SEQUENCE [LARGE SCALE GENOMIC DNA]</scope>
    <source>
        <strain evidence="4 5">Z12</strain>
    </source>
</reference>
<feature type="domain" description="Protein OrfX2/OrfX3/P47" evidence="3">
    <location>
        <begin position="3"/>
        <end position="288"/>
    </location>
</feature>
<comment type="caution">
    <text evidence="4">The sequence shown here is derived from an EMBL/GenBank/DDBJ whole genome shotgun (WGS) entry which is preliminary data.</text>
</comment>
<evidence type="ECO:0000313" key="4">
    <source>
        <dbReference type="EMBL" id="TLU92220.1"/>
    </source>
</evidence>
<dbReference type="EMBL" id="VCEI01000025">
    <property type="protein sequence ID" value="TLU92220.1"/>
    <property type="molecule type" value="Genomic_DNA"/>
</dbReference>
<dbReference type="Proteomes" id="UP000309788">
    <property type="component" value="Unassembled WGS sequence"/>
</dbReference>
<proteinExistence type="inferred from homology"/>
<comment type="similarity">
    <text evidence="2">Belongs to the TULIP P47 family.</text>
</comment>
<dbReference type="Pfam" id="PF06597">
    <property type="entry name" value="Clostridium_P47"/>
    <property type="match status" value="1"/>
</dbReference>
<evidence type="ECO:0000256" key="2">
    <source>
        <dbReference type="ARBA" id="ARBA00035010"/>
    </source>
</evidence>
<protein>
    <recommendedName>
        <fullName evidence="3">Protein OrfX2/OrfX3/P47 domain-containing protein</fullName>
    </recommendedName>
</protein>
<evidence type="ECO:0000313" key="5">
    <source>
        <dbReference type="Proteomes" id="UP000309788"/>
    </source>
</evidence>
<evidence type="ECO:0000256" key="1">
    <source>
        <dbReference type="ARBA" id="ARBA00023026"/>
    </source>
</evidence>
<sequence length="449" mass="48447">MRTYGYDYCYAITLDEVNKILTNNLSDAEMDFTYSHLDDDSGSTITIQGKFSPWQIVPKGSNNLLNVSMPIAKGLMQFTGGVLKGSYDLAGVTPVMQISLGWMGSGDAQSTVGSSGITDLVFTPVNDSDPDNPGYVAVYSLLDPQQKLNTIALGILKKFMSDIIVENKARLRTVFNSINPAPAHVASWLKPYKWQYFYQETSVANVFCLLCQLSDKDFPAVPSFDAAALSAQSSTSILVSQYVFFANAILPAIKSAFGSSNFSLSETNEICRISNNGDFNVATSKGGITAHSFNLSTSNNGNGLASQTSGGGPLTFLFGLEDLPDASYDWSLSTVNPLSYSNNTIRFEEDPNPVKQQNSTIHWYDWALLVVTGITNVAGLTSAIMDSIDGFSNQIQGIGMGNVNSAIESSLTGSVVNLANLIDWKEDGQTFQVSEAGLDGAMYTRGNHY</sequence>
<dbReference type="OrthoDB" id="2664173at2"/>
<dbReference type="AlphaFoldDB" id="A0A5R9KBL7"/>
<dbReference type="InterPro" id="IPR010567">
    <property type="entry name" value="OrfX2/OrfX3/P47"/>
</dbReference>